<dbReference type="OrthoDB" id="5817230at2759"/>
<dbReference type="InterPro" id="IPR011025">
    <property type="entry name" value="GproteinA_insert"/>
</dbReference>
<dbReference type="AlphaFoldDB" id="A0A1J4J1V4"/>
<feature type="binding site" evidence="9">
    <location>
        <begin position="260"/>
        <end position="264"/>
    </location>
    <ligand>
        <name>GTP</name>
        <dbReference type="ChEBI" id="CHEBI:37565"/>
    </ligand>
</feature>
<dbReference type="RefSeq" id="XP_068346623.1">
    <property type="nucleotide sequence ID" value="XM_068513067.1"/>
</dbReference>
<organism evidence="12 13">
    <name type="scientific">Tritrichomonas foetus</name>
    <dbReference type="NCBI Taxonomy" id="1144522"/>
    <lineage>
        <taxon>Eukaryota</taxon>
        <taxon>Metamonada</taxon>
        <taxon>Parabasalia</taxon>
        <taxon>Tritrichomonadida</taxon>
        <taxon>Tritrichomonadidae</taxon>
        <taxon>Tritrichomonas</taxon>
    </lineage>
</organism>
<dbReference type="VEuPathDB" id="TrichDB:TRFO_40215"/>
<keyword evidence="13" id="KW-1185">Reference proteome</keyword>
<dbReference type="GO" id="GO:0031683">
    <property type="term" value="F:G-protein beta/gamma-subunit complex binding"/>
    <property type="evidence" value="ECO:0007669"/>
    <property type="project" value="InterPro"/>
</dbReference>
<feature type="compositionally biased region" description="Low complexity" evidence="11">
    <location>
        <begin position="18"/>
        <end position="59"/>
    </location>
</feature>
<dbReference type="Pfam" id="PF00503">
    <property type="entry name" value="G-alpha"/>
    <property type="match status" value="1"/>
</dbReference>
<feature type="region of interest" description="Disordered" evidence="11">
    <location>
        <begin position="1"/>
        <end position="87"/>
    </location>
</feature>
<evidence type="ECO:0000256" key="7">
    <source>
        <dbReference type="ARBA" id="ARBA00023134"/>
    </source>
</evidence>
<feature type="binding site" evidence="9">
    <location>
        <begin position="329"/>
        <end position="332"/>
    </location>
    <ligand>
        <name>GTP</name>
        <dbReference type="ChEBI" id="CHEBI:37565"/>
    </ligand>
</feature>
<evidence type="ECO:0000256" key="11">
    <source>
        <dbReference type="SAM" id="MobiDB-lite"/>
    </source>
</evidence>
<gene>
    <name evidence="12" type="primary">GA1</name>
    <name evidence="12" type="ORF">TRFO_40215</name>
</gene>
<comment type="caution">
    <text evidence="12">The sequence shown here is derived from an EMBL/GenBank/DDBJ whole genome shotgun (WGS) entry which is preliminary data.</text>
</comment>
<keyword evidence="4 10" id="KW-0479">Metal-binding</keyword>
<dbReference type="SUPFAM" id="SSF47895">
    <property type="entry name" value="Transducin (alpha subunit), insertion domain"/>
    <property type="match status" value="1"/>
</dbReference>
<dbReference type="Proteomes" id="UP000179807">
    <property type="component" value="Unassembled WGS sequence"/>
</dbReference>
<dbReference type="GO" id="GO:0005525">
    <property type="term" value="F:GTP binding"/>
    <property type="evidence" value="ECO:0007669"/>
    <property type="project" value="UniProtKB-KW"/>
</dbReference>
<dbReference type="InterPro" id="IPR001019">
    <property type="entry name" value="Gprotein_alpha_su"/>
</dbReference>
<dbReference type="SUPFAM" id="SSF52540">
    <property type="entry name" value="P-loop containing nucleoside triphosphate hydrolases"/>
    <property type="match status" value="1"/>
</dbReference>
<name>A0A1J4J1V4_9EUKA</name>
<dbReference type="PROSITE" id="PS51882">
    <property type="entry name" value="G_ALPHA"/>
    <property type="match status" value="1"/>
</dbReference>
<accession>A0A1J4J1V4</accession>
<dbReference type="GO" id="GO:0001664">
    <property type="term" value="F:G protein-coupled receptor binding"/>
    <property type="evidence" value="ECO:0007669"/>
    <property type="project" value="TreeGrafter"/>
</dbReference>
<keyword evidence="5 9" id="KW-0547">Nucleotide-binding</keyword>
<feature type="binding site" evidence="10">
    <location>
        <position position="110"/>
    </location>
    <ligand>
        <name>Mg(2+)</name>
        <dbReference type="ChEBI" id="CHEBI:18420"/>
    </ligand>
</feature>
<keyword evidence="6 10" id="KW-0460">Magnesium</keyword>
<evidence type="ECO:0000256" key="3">
    <source>
        <dbReference type="ARBA" id="ARBA00011356"/>
    </source>
</evidence>
<dbReference type="PANTHER" id="PTHR10218">
    <property type="entry name" value="GTP-BINDING PROTEIN ALPHA SUBUNIT"/>
    <property type="match status" value="1"/>
</dbReference>
<evidence type="ECO:0000256" key="5">
    <source>
        <dbReference type="ARBA" id="ARBA00022741"/>
    </source>
</evidence>
<evidence type="ECO:0000313" key="13">
    <source>
        <dbReference type="Proteomes" id="UP000179807"/>
    </source>
</evidence>
<keyword evidence="8" id="KW-0807">Transducer</keyword>
<reference evidence="12" key="1">
    <citation type="submission" date="2016-10" db="EMBL/GenBank/DDBJ databases">
        <authorList>
            <person name="Benchimol M."/>
            <person name="Almeida L.G."/>
            <person name="Vasconcelos A.T."/>
            <person name="Perreira-Neves A."/>
            <person name="Rosa I.A."/>
            <person name="Tasca T."/>
            <person name="Bogo M.R."/>
            <person name="de Souza W."/>
        </authorList>
    </citation>
    <scope>NUCLEOTIDE SEQUENCE [LARGE SCALE GENOMIC DNA]</scope>
    <source>
        <strain evidence="12">K</strain>
    </source>
</reference>
<feature type="binding site" evidence="9">
    <location>
        <position position="389"/>
    </location>
    <ligand>
        <name>GTP</name>
        <dbReference type="ChEBI" id="CHEBI:37565"/>
    </ligand>
</feature>
<evidence type="ECO:0000256" key="8">
    <source>
        <dbReference type="ARBA" id="ARBA00023224"/>
    </source>
</evidence>
<dbReference type="GO" id="GO:0046872">
    <property type="term" value="F:metal ion binding"/>
    <property type="evidence" value="ECO:0007669"/>
    <property type="project" value="UniProtKB-KW"/>
</dbReference>
<dbReference type="GO" id="GO:0007188">
    <property type="term" value="P:adenylate cyclase-modulating G protein-coupled receptor signaling pathway"/>
    <property type="evidence" value="ECO:0007669"/>
    <property type="project" value="TreeGrafter"/>
</dbReference>
<evidence type="ECO:0000256" key="6">
    <source>
        <dbReference type="ARBA" id="ARBA00022842"/>
    </source>
</evidence>
<evidence type="ECO:0000256" key="2">
    <source>
        <dbReference type="ARBA" id="ARBA00005804"/>
    </source>
</evidence>
<feature type="binding site" evidence="9">
    <location>
        <begin position="106"/>
        <end position="111"/>
    </location>
    <ligand>
        <name>GTP</name>
        <dbReference type="ChEBI" id="CHEBI:37565"/>
    </ligand>
</feature>
<dbReference type="SMART" id="SM00275">
    <property type="entry name" value="G_alpha"/>
    <property type="match status" value="1"/>
</dbReference>
<evidence type="ECO:0000256" key="9">
    <source>
        <dbReference type="PIRSR" id="PIRSR601019-1"/>
    </source>
</evidence>
<dbReference type="EMBL" id="MLAK01001396">
    <property type="protein sequence ID" value="OHS93486.1"/>
    <property type="molecule type" value="Genomic_DNA"/>
</dbReference>
<comment type="function">
    <text evidence="1">Guanine nucleotide-binding proteins (G proteins) are involved as modulators or transducers in various transmembrane signaling systems.</text>
</comment>
<dbReference type="FunFam" id="1.10.400.10:FF:000010">
    <property type="entry name" value="Guanine nucleotide-binding protein alpha-13 subunit"/>
    <property type="match status" value="1"/>
</dbReference>
<evidence type="ECO:0000256" key="1">
    <source>
        <dbReference type="ARBA" id="ARBA00003069"/>
    </source>
</evidence>
<dbReference type="InterPro" id="IPR027417">
    <property type="entry name" value="P-loop_NTPase"/>
</dbReference>
<keyword evidence="7 9" id="KW-0342">GTP-binding</keyword>
<dbReference type="FunFam" id="3.40.50.300:FF:000692">
    <property type="entry name" value="Guanine nucleotide-binding protein subunit alpha"/>
    <property type="match status" value="1"/>
</dbReference>
<comment type="similarity">
    <text evidence="2">Belongs to the G-alpha family.</text>
</comment>
<dbReference type="GO" id="GO:0005834">
    <property type="term" value="C:heterotrimeric G-protein complex"/>
    <property type="evidence" value="ECO:0007669"/>
    <property type="project" value="TreeGrafter"/>
</dbReference>
<comment type="subunit">
    <text evidence="3">G proteins are composed of 3 units; alpha, beta and gamma. The alpha chain contains the guanine nucleotide binding site.</text>
</comment>
<dbReference type="GO" id="GO:0003924">
    <property type="term" value="F:GTPase activity"/>
    <property type="evidence" value="ECO:0007669"/>
    <property type="project" value="InterPro"/>
</dbReference>
<evidence type="ECO:0000313" key="12">
    <source>
        <dbReference type="EMBL" id="OHS93486.1"/>
    </source>
</evidence>
<protein>
    <submittedName>
        <fullName evidence="12">Guanine nucleotide-binding protein subunit alpha-1</fullName>
    </submittedName>
</protein>
<dbReference type="Gene3D" id="1.10.400.10">
    <property type="entry name" value="GI Alpha 1, domain 2-like"/>
    <property type="match status" value="1"/>
</dbReference>
<dbReference type="CDD" id="cd00066">
    <property type="entry name" value="G-alpha"/>
    <property type="match status" value="1"/>
</dbReference>
<evidence type="ECO:0000256" key="4">
    <source>
        <dbReference type="ARBA" id="ARBA00022723"/>
    </source>
</evidence>
<dbReference type="Gene3D" id="3.40.50.300">
    <property type="entry name" value="P-loop containing nucleotide triphosphate hydrolases"/>
    <property type="match status" value="1"/>
</dbReference>
<proteinExistence type="inferred from homology"/>
<feature type="binding site" evidence="10">
    <location>
        <position position="241"/>
    </location>
    <ligand>
        <name>Mg(2+)</name>
        <dbReference type="ChEBI" id="CHEBI:18420"/>
    </ligand>
</feature>
<evidence type="ECO:0000256" key="10">
    <source>
        <dbReference type="PIRSR" id="PIRSR601019-2"/>
    </source>
</evidence>
<dbReference type="PANTHER" id="PTHR10218:SF302">
    <property type="entry name" value="GUANINE NUCLEOTIDE-BINDING PROTEIN ALPHA-5 SUBUNIT"/>
    <property type="match status" value="1"/>
</dbReference>
<dbReference type="GeneID" id="94847771"/>
<sequence>MGCSASKPYQGDATRGGALPASPQLAQPPQAQPQSQSPQQQQQLAPQTVETAPAEQPAQPKEEQPVEQPPQQPPAEEKPAESAPLARGVKDDETEAFGLLLCGAGESGKTTFTRQLKLKFLGGIQKEDRLSFVQTIRGNMVESMQQLIFWVERHDKEISSEFDEDVAHISELNAFDCEFSPELADKLKQLWQDAAIQEAFEHKDETIIPDHMDYFFEKIDELVEDDYVPSDDDVLRARIRSIGIDSVTLLLEGALIRIYDVGGQKNERSKWDKVMNEVGGVIFCVSFAEYDKPCFEDTSLLRINDALEIFKEVTHRENFKEDPFFLICNKFDTFSEKVRTTDSFTKVFPDYTGDAHDPEACRQYLVDKFIEASNPPLPDRPIIVYTQSALDSSQVVSNANEICKYICSNFFEE</sequence>
<dbReference type="GO" id="GO:0005737">
    <property type="term" value="C:cytoplasm"/>
    <property type="evidence" value="ECO:0007669"/>
    <property type="project" value="TreeGrafter"/>
</dbReference>
<dbReference type="PRINTS" id="PR00318">
    <property type="entry name" value="GPROTEINA"/>
</dbReference>